<gene>
    <name evidence="1" type="ORF">POPTR_009G013100</name>
</gene>
<accession>B9HQA0</accession>
<organism evidence="1 2">
    <name type="scientific">Populus trichocarpa</name>
    <name type="common">Western balsam poplar</name>
    <name type="synonym">Populus balsamifera subsp. trichocarpa</name>
    <dbReference type="NCBI Taxonomy" id="3694"/>
    <lineage>
        <taxon>Eukaryota</taxon>
        <taxon>Viridiplantae</taxon>
        <taxon>Streptophyta</taxon>
        <taxon>Embryophyta</taxon>
        <taxon>Tracheophyta</taxon>
        <taxon>Spermatophyta</taxon>
        <taxon>Magnoliopsida</taxon>
        <taxon>eudicotyledons</taxon>
        <taxon>Gunneridae</taxon>
        <taxon>Pentapetalae</taxon>
        <taxon>rosids</taxon>
        <taxon>fabids</taxon>
        <taxon>Malpighiales</taxon>
        <taxon>Salicaceae</taxon>
        <taxon>Saliceae</taxon>
        <taxon>Populus</taxon>
    </lineage>
</organism>
<dbReference type="eggNOG" id="KOG0017">
    <property type="taxonomic scope" value="Eukaryota"/>
</dbReference>
<evidence type="ECO:0000313" key="1">
    <source>
        <dbReference type="EMBL" id="PNT18967.1"/>
    </source>
</evidence>
<dbReference type="AlphaFoldDB" id="B9HQA0"/>
<keyword evidence="2" id="KW-1185">Reference proteome</keyword>
<sequence length="228" mass="26285">MKVTPYTCTFNKYYMFHQGRRHDTEQCYALNKEIERLITKYYIQKIVKRDTHIELGREESSQPNQVLLEINVILGGTSAIGDSGSGRKKYRKQVLTNIWHELIIFTLENREGVTFTLEDALVISTVLAIHLVYRILMDDGISMLVKGALEILVTNDLIVIDMSLTYNTILERSLLHQINVFINTKYLTLKFPTYKGVDMIWGNQTSSRQYAFFMFKGQEGLGSGLIRS</sequence>
<reference evidence="1 2" key="1">
    <citation type="journal article" date="2006" name="Science">
        <title>The genome of black cottonwood, Populus trichocarpa (Torr. &amp; Gray).</title>
        <authorList>
            <person name="Tuskan G.A."/>
            <person name="Difazio S."/>
            <person name="Jansson S."/>
            <person name="Bohlmann J."/>
            <person name="Grigoriev I."/>
            <person name="Hellsten U."/>
            <person name="Putnam N."/>
            <person name="Ralph S."/>
            <person name="Rombauts S."/>
            <person name="Salamov A."/>
            <person name="Schein J."/>
            <person name="Sterck L."/>
            <person name="Aerts A."/>
            <person name="Bhalerao R.R."/>
            <person name="Bhalerao R.P."/>
            <person name="Blaudez D."/>
            <person name="Boerjan W."/>
            <person name="Brun A."/>
            <person name="Brunner A."/>
            <person name="Busov V."/>
            <person name="Campbell M."/>
            <person name="Carlson J."/>
            <person name="Chalot M."/>
            <person name="Chapman J."/>
            <person name="Chen G.L."/>
            <person name="Cooper D."/>
            <person name="Coutinho P.M."/>
            <person name="Couturier J."/>
            <person name="Covert S."/>
            <person name="Cronk Q."/>
            <person name="Cunningham R."/>
            <person name="Davis J."/>
            <person name="Degroeve S."/>
            <person name="Dejardin A."/>
            <person name="Depamphilis C."/>
            <person name="Detter J."/>
            <person name="Dirks B."/>
            <person name="Dubchak I."/>
            <person name="Duplessis S."/>
            <person name="Ehlting J."/>
            <person name="Ellis B."/>
            <person name="Gendler K."/>
            <person name="Goodstein D."/>
            <person name="Gribskov M."/>
            <person name="Grimwood J."/>
            <person name="Groover A."/>
            <person name="Gunter L."/>
            <person name="Hamberger B."/>
            <person name="Heinze B."/>
            <person name="Helariutta Y."/>
            <person name="Henrissat B."/>
            <person name="Holligan D."/>
            <person name="Holt R."/>
            <person name="Huang W."/>
            <person name="Islam-Faridi N."/>
            <person name="Jones S."/>
            <person name="Jones-Rhoades M."/>
            <person name="Jorgensen R."/>
            <person name="Joshi C."/>
            <person name="Kangasjarvi J."/>
            <person name="Karlsson J."/>
            <person name="Kelleher C."/>
            <person name="Kirkpatrick R."/>
            <person name="Kirst M."/>
            <person name="Kohler A."/>
            <person name="Kalluri U."/>
            <person name="Larimer F."/>
            <person name="Leebens-Mack J."/>
            <person name="Leple J.C."/>
            <person name="Locascio P."/>
            <person name="Lou Y."/>
            <person name="Lucas S."/>
            <person name="Martin F."/>
            <person name="Montanini B."/>
            <person name="Napoli C."/>
            <person name="Nelson D.R."/>
            <person name="Nelson C."/>
            <person name="Nieminen K."/>
            <person name="Nilsson O."/>
            <person name="Pereda V."/>
            <person name="Peter G."/>
            <person name="Philippe R."/>
            <person name="Pilate G."/>
            <person name="Poliakov A."/>
            <person name="Razumovskaya J."/>
            <person name="Richardson P."/>
            <person name="Rinaldi C."/>
            <person name="Ritland K."/>
            <person name="Rouze P."/>
            <person name="Ryaboy D."/>
            <person name="Schmutz J."/>
            <person name="Schrader J."/>
            <person name="Segerman B."/>
            <person name="Shin H."/>
            <person name="Siddiqui A."/>
            <person name="Sterky F."/>
            <person name="Terry A."/>
            <person name="Tsai C.J."/>
            <person name="Uberbacher E."/>
            <person name="Unneberg P."/>
            <person name="Vahala J."/>
            <person name="Wall K."/>
            <person name="Wessler S."/>
            <person name="Yang G."/>
            <person name="Yin T."/>
            <person name="Douglas C."/>
            <person name="Marra M."/>
            <person name="Sandberg G."/>
            <person name="Van de Peer Y."/>
            <person name="Rokhsar D."/>
        </authorList>
    </citation>
    <scope>NUCLEOTIDE SEQUENCE [LARGE SCALE GENOMIC DNA]</scope>
    <source>
        <strain evidence="2">cv. Nisqually</strain>
    </source>
</reference>
<name>B9HQA0_POPTR</name>
<evidence type="ECO:0000313" key="2">
    <source>
        <dbReference type="Proteomes" id="UP000006729"/>
    </source>
</evidence>
<protein>
    <submittedName>
        <fullName evidence="1">Uncharacterized protein</fullName>
    </submittedName>
</protein>
<dbReference type="HOGENOM" id="CLU_1216521_0_0_1"/>
<dbReference type="Proteomes" id="UP000006729">
    <property type="component" value="Chromosome 9"/>
</dbReference>
<proteinExistence type="predicted"/>
<dbReference type="InParanoid" id="B9HQA0"/>
<dbReference type="EMBL" id="CM009298">
    <property type="protein sequence ID" value="PNT18967.1"/>
    <property type="molecule type" value="Genomic_DNA"/>
</dbReference>